<dbReference type="CDD" id="cd02224">
    <property type="entry name" value="cupin_SPO2919-like"/>
    <property type="match status" value="1"/>
</dbReference>
<dbReference type="PANTHER" id="PTHR35848:SF6">
    <property type="entry name" value="CUPIN TYPE-2 DOMAIN-CONTAINING PROTEIN"/>
    <property type="match status" value="1"/>
</dbReference>
<dbReference type="EMBL" id="JBHSZQ010000001">
    <property type="protein sequence ID" value="MFC7124623.1"/>
    <property type="molecule type" value="Genomic_DNA"/>
</dbReference>
<protein>
    <submittedName>
        <fullName evidence="3">Cupin domain-containing protein</fullName>
    </submittedName>
</protein>
<dbReference type="InterPro" id="IPR014710">
    <property type="entry name" value="RmlC-like_jellyroll"/>
</dbReference>
<comment type="caution">
    <text evidence="3">The sequence shown here is derived from an EMBL/GenBank/DDBJ whole genome shotgun (WGS) entry which is preliminary data.</text>
</comment>
<dbReference type="InterPro" id="IPR013096">
    <property type="entry name" value="Cupin_2"/>
</dbReference>
<dbReference type="AlphaFoldDB" id="A0ABD5X6L2"/>
<keyword evidence="1" id="KW-0479">Metal-binding</keyword>
<evidence type="ECO:0000313" key="3">
    <source>
        <dbReference type="EMBL" id="MFC7124623.1"/>
    </source>
</evidence>
<accession>A0ABD5X6L2</accession>
<feature type="domain" description="Cupin type-2" evidence="2">
    <location>
        <begin position="39"/>
        <end position="110"/>
    </location>
</feature>
<proteinExistence type="predicted"/>
<dbReference type="Gene3D" id="2.60.120.10">
    <property type="entry name" value="Jelly Rolls"/>
    <property type="match status" value="1"/>
</dbReference>
<dbReference type="SUPFAM" id="SSF51182">
    <property type="entry name" value="RmlC-like cupins"/>
    <property type="match status" value="1"/>
</dbReference>
<evidence type="ECO:0000259" key="2">
    <source>
        <dbReference type="Pfam" id="PF07883"/>
    </source>
</evidence>
<dbReference type="RefSeq" id="WP_267637666.1">
    <property type="nucleotide sequence ID" value="NZ_JAODIY010000010.1"/>
</dbReference>
<sequence>MRHINEGDIDWKAYEQEGHEFRRKELTNAVAAEQLGCSLYELPSGNRSWPYHYHTANEEALFVLDGTGIVRLNGDERPLESGDFVAFPATEDGGHQVVNDSSGSLRYLVVSTMEEPDVTVYPEMEKFGVYVGSPPGGREERTFEGYFPLDADTEYWE</sequence>
<gene>
    <name evidence="3" type="ORF">ACFQJ7_01005</name>
</gene>
<evidence type="ECO:0000256" key="1">
    <source>
        <dbReference type="ARBA" id="ARBA00022723"/>
    </source>
</evidence>
<evidence type="ECO:0000313" key="4">
    <source>
        <dbReference type="Proteomes" id="UP001596414"/>
    </source>
</evidence>
<dbReference type="GO" id="GO:0046872">
    <property type="term" value="F:metal ion binding"/>
    <property type="evidence" value="ECO:0007669"/>
    <property type="project" value="UniProtKB-KW"/>
</dbReference>
<dbReference type="Proteomes" id="UP001596414">
    <property type="component" value="Unassembled WGS sequence"/>
</dbReference>
<dbReference type="Pfam" id="PF07883">
    <property type="entry name" value="Cupin_2"/>
    <property type="match status" value="1"/>
</dbReference>
<dbReference type="InterPro" id="IPR011051">
    <property type="entry name" value="RmlC_Cupin_sf"/>
</dbReference>
<reference evidence="3 4" key="1">
    <citation type="journal article" date="2014" name="Int. J. Syst. Evol. Microbiol.">
        <title>Complete genome sequence of Corynebacterium casei LMG S-19264T (=DSM 44701T), isolated from a smear-ripened cheese.</title>
        <authorList>
            <consortium name="US DOE Joint Genome Institute (JGI-PGF)"/>
            <person name="Walter F."/>
            <person name="Albersmeier A."/>
            <person name="Kalinowski J."/>
            <person name="Ruckert C."/>
        </authorList>
    </citation>
    <scope>NUCLEOTIDE SEQUENCE [LARGE SCALE GENOMIC DNA]</scope>
    <source>
        <strain evidence="3 4">CGMCC 4.7215</strain>
    </source>
</reference>
<dbReference type="InterPro" id="IPR051610">
    <property type="entry name" value="GPI/OXD"/>
</dbReference>
<name>A0ABD5X6L2_9EURY</name>
<organism evidence="3 4">
    <name type="scientific">Halovenus rubra</name>
    <dbReference type="NCBI Taxonomy" id="869890"/>
    <lineage>
        <taxon>Archaea</taxon>
        <taxon>Methanobacteriati</taxon>
        <taxon>Methanobacteriota</taxon>
        <taxon>Stenosarchaea group</taxon>
        <taxon>Halobacteria</taxon>
        <taxon>Halobacteriales</taxon>
        <taxon>Haloarculaceae</taxon>
        <taxon>Halovenus</taxon>
    </lineage>
</organism>
<dbReference type="PANTHER" id="PTHR35848">
    <property type="entry name" value="OXALATE-BINDING PROTEIN"/>
    <property type="match status" value="1"/>
</dbReference>